<dbReference type="PANTHER" id="PTHR13754:SF13">
    <property type="entry name" value="METALLO-BETA-LACTAMASE SUPERFAMILY PROTEIN (AFU_ORTHOLOGUE AFUA_3G07630)"/>
    <property type="match status" value="1"/>
</dbReference>
<dbReference type="InterPro" id="IPR001279">
    <property type="entry name" value="Metallo-B-lactamas"/>
</dbReference>
<keyword evidence="3" id="KW-1185">Reference proteome</keyword>
<evidence type="ECO:0000259" key="1">
    <source>
        <dbReference type="SMART" id="SM00849"/>
    </source>
</evidence>
<evidence type="ECO:0000313" key="2">
    <source>
        <dbReference type="EMBL" id="MBE9143772.1"/>
    </source>
</evidence>
<dbReference type="SUPFAM" id="SSF56281">
    <property type="entry name" value="Metallo-hydrolase/oxidoreductase"/>
    <property type="match status" value="1"/>
</dbReference>
<dbReference type="Proteomes" id="UP000640725">
    <property type="component" value="Unassembled WGS sequence"/>
</dbReference>
<gene>
    <name evidence="2" type="ORF">IQ236_11105</name>
</gene>
<name>A0ABR9UBG8_9CYAN</name>
<reference evidence="2 3" key="1">
    <citation type="submission" date="2020-10" db="EMBL/GenBank/DDBJ databases">
        <authorList>
            <person name="Castelo-Branco R."/>
            <person name="Eusebio N."/>
            <person name="Adriana R."/>
            <person name="Vieira A."/>
            <person name="Brugerolle De Fraissinette N."/>
            <person name="Rezende De Castro R."/>
            <person name="Schneider M.P."/>
            <person name="Vasconcelos V."/>
            <person name="Leao P.N."/>
        </authorList>
    </citation>
    <scope>NUCLEOTIDE SEQUENCE [LARGE SCALE GENOMIC DNA]</scope>
    <source>
        <strain evidence="2 3">LEGE 06226</strain>
    </source>
</reference>
<sequence length="282" mass="31008">MKTSFVLTVLVENTASGRGLLGEHGLSYLIEAGESRILFDTGQGLVLQHNAKQLGINLQNLDAVVLSHGHYDHAGGLIKVLEECNYTQLFLHPSALQPKFSNRGEIGSPIQDKELLTQKFRQLIWTDQPTEIIPGVFVTGTIPRVNSWEDTGGNFWQDSQHNQVDLILDDQALFIDAPEGLVVILGCAHAGVINTLNYITKLTGKEKVYAVIGGMHLLNASRERLQATAETLTQYQVQIIGANHCTGMKAIAFLWHQFVGRCVGCQVGTRLEFGIFDTLQSS</sequence>
<proteinExistence type="predicted"/>
<organism evidence="2 3">
    <name type="scientific">Planktothrix mougeotii LEGE 06226</name>
    <dbReference type="NCBI Taxonomy" id="1828728"/>
    <lineage>
        <taxon>Bacteria</taxon>
        <taxon>Bacillati</taxon>
        <taxon>Cyanobacteriota</taxon>
        <taxon>Cyanophyceae</taxon>
        <taxon>Oscillatoriophycideae</taxon>
        <taxon>Oscillatoriales</taxon>
        <taxon>Microcoleaceae</taxon>
        <taxon>Planktothrix</taxon>
    </lineage>
</organism>
<comment type="caution">
    <text evidence="2">The sequence shown here is derived from an EMBL/GenBank/DDBJ whole genome shotgun (WGS) entry which is preliminary data.</text>
</comment>
<accession>A0ABR9UBG8</accession>
<dbReference type="InterPro" id="IPR041712">
    <property type="entry name" value="DHPS-like_MBL-fold"/>
</dbReference>
<feature type="domain" description="Metallo-beta-lactamase" evidence="1">
    <location>
        <begin position="24"/>
        <end position="216"/>
    </location>
</feature>
<dbReference type="SMART" id="SM00849">
    <property type="entry name" value="Lactamase_B"/>
    <property type="match status" value="1"/>
</dbReference>
<dbReference type="Pfam" id="PF00753">
    <property type="entry name" value="Lactamase_B"/>
    <property type="match status" value="1"/>
</dbReference>
<dbReference type="RefSeq" id="WP_193869307.1">
    <property type="nucleotide sequence ID" value="NZ_JADEWU010000020.1"/>
</dbReference>
<dbReference type="PANTHER" id="PTHR13754">
    <property type="entry name" value="METALLO-BETA-LACTAMASE SUPERFAMILY PROTEIN"/>
    <property type="match status" value="1"/>
</dbReference>
<dbReference type="CDD" id="cd07713">
    <property type="entry name" value="DHPS-like_MBL-fold"/>
    <property type="match status" value="1"/>
</dbReference>
<evidence type="ECO:0000313" key="3">
    <source>
        <dbReference type="Proteomes" id="UP000640725"/>
    </source>
</evidence>
<dbReference type="Gene3D" id="3.60.15.10">
    <property type="entry name" value="Ribonuclease Z/Hydroxyacylglutathione hydrolase-like"/>
    <property type="match status" value="1"/>
</dbReference>
<protein>
    <submittedName>
        <fullName evidence="2">MBL fold metallo-hydrolase</fullName>
    </submittedName>
</protein>
<dbReference type="InterPro" id="IPR036866">
    <property type="entry name" value="RibonucZ/Hydroxyglut_hydro"/>
</dbReference>
<dbReference type="EMBL" id="JADEWU010000020">
    <property type="protein sequence ID" value="MBE9143772.1"/>
    <property type="molecule type" value="Genomic_DNA"/>
</dbReference>
<dbReference type="InterPro" id="IPR052926">
    <property type="entry name" value="Metallo-beta-lactamase_dom"/>
</dbReference>